<evidence type="ECO:0000313" key="2">
    <source>
        <dbReference type="EMBL" id="MCA9390177.1"/>
    </source>
</evidence>
<dbReference type="AlphaFoldDB" id="A0A955RQ87"/>
<proteinExistence type="predicted"/>
<dbReference type="Proteomes" id="UP000701698">
    <property type="component" value="Unassembled WGS sequence"/>
</dbReference>
<organism evidence="2 3">
    <name type="scientific">candidate division WWE3 bacterium</name>
    <dbReference type="NCBI Taxonomy" id="2053526"/>
    <lineage>
        <taxon>Bacteria</taxon>
        <taxon>Katanobacteria</taxon>
    </lineage>
</organism>
<name>A0A955RQ87_UNCKA</name>
<protein>
    <submittedName>
        <fullName evidence="2">Glycosyltransferase family 2 protein</fullName>
    </submittedName>
</protein>
<dbReference type="SUPFAM" id="SSF53448">
    <property type="entry name" value="Nucleotide-diphospho-sugar transferases"/>
    <property type="match status" value="1"/>
</dbReference>
<dbReference type="CDD" id="cd04179">
    <property type="entry name" value="DPM_DPG-synthase_like"/>
    <property type="match status" value="1"/>
</dbReference>
<gene>
    <name evidence="2" type="ORF">KC571_02130</name>
</gene>
<evidence type="ECO:0000313" key="3">
    <source>
        <dbReference type="Proteomes" id="UP000701698"/>
    </source>
</evidence>
<comment type="caution">
    <text evidence="2">The sequence shown here is derived from an EMBL/GenBank/DDBJ whole genome shotgun (WGS) entry which is preliminary data.</text>
</comment>
<dbReference type="InterPro" id="IPR029044">
    <property type="entry name" value="Nucleotide-diphossugar_trans"/>
</dbReference>
<feature type="domain" description="Glycosyltransferase 2-like" evidence="1">
    <location>
        <begin position="7"/>
        <end position="164"/>
    </location>
</feature>
<dbReference type="InterPro" id="IPR050256">
    <property type="entry name" value="Glycosyltransferase_2"/>
</dbReference>
<dbReference type="PANTHER" id="PTHR48090:SF7">
    <property type="entry name" value="RFBJ PROTEIN"/>
    <property type="match status" value="1"/>
</dbReference>
<evidence type="ECO:0000259" key="1">
    <source>
        <dbReference type="Pfam" id="PF00535"/>
    </source>
</evidence>
<dbReference type="EMBL" id="JAGQKX010000041">
    <property type="protein sequence ID" value="MCA9390177.1"/>
    <property type="molecule type" value="Genomic_DNA"/>
</dbReference>
<sequence length="251" mass="28666">MNTIRISAIIPCRNEEKGITKVIDRLKPLVDEIVVVDNGSTDQTVDVARNAGARVFVENRKDRHGIGYGYAIQTGMEQARGEYIVVVDADGEHPVEVIPNLMNYFIDGNYDVISCNRVQRVSSKFISKVREFGMKLLNLEVKVFYGYEMKDAISGMVMIRKKAYAMLDLKEGGWDLSPEIKLSAIAHKRLHYGEYPIISIVRESGESKQILWKTGIQHATYIIKHWYQHIAMPKVRQLFDRTVSIVYDRAV</sequence>
<reference evidence="2" key="2">
    <citation type="journal article" date="2021" name="Microbiome">
        <title>Successional dynamics and alternative stable states in a saline activated sludge microbial community over 9 years.</title>
        <authorList>
            <person name="Wang Y."/>
            <person name="Ye J."/>
            <person name="Ju F."/>
            <person name="Liu L."/>
            <person name="Boyd J.A."/>
            <person name="Deng Y."/>
            <person name="Parks D.H."/>
            <person name="Jiang X."/>
            <person name="Yin X."/>
            <person name="Woodcroft B.J."/>
            <person name="Tyson G.W."/>
            <person name="Hugenholtz P."/>
            <person name="Polz M.F."/>
            <person name="Zhang T."/>
        </authorList>
    </citation>
    <scope>NUCLEOTIDE SEQUENCE</scope>
    <source>
        <strain evidence="2">HKST-UBA01</strain>
    </source>
</reference>
<dbReference type="PANTHER" id="PTHR48090">
    <property type="entry name" value="UNDECAPRENYL-PHOSPHATE 4-DEOXY-4-FORMAMIDO-L-ARABINOSE TRANSFERASE-RELATED"/>
    <property type="match status" value="1"/>
</dbReference>
<accession>A0A955RQ87</accession>
<dbReference type="InterPro" id="IPR001173">
    <property type="entry name" value="Glyco_trans_2-like"/>
</dbReference>
<dbReference type="Gene3D" id="3.90.550.10">
    <property type="entry name" value="Spore Coat Polysaccharide Biosynthesis Protein SpsA, Chain A"/>
    <property type="match status" value="1"/>
</dbReference>
<dbReference type="Pfam" id="PF00535">
    <property type="entry name" value="Glycos_transf_2"/>
    <property type="match status" value="1"/>
</dbReference>
<reference evidence="2" key="1">
    <citation type="submission" date="2020-04" db="EMBL/GenBank/DDBJ databases">
        <authorList>
            <person name="Zhang T."/>
        </authorList>
    </citation>
    <scope>NUCLEOTIDE SEQUENCE</scope>
    <source>
        <strain evidence="2">HKST-UBA01</strain>
    </source>
</reference>